<name>A0ABW4GDP5_9ACTN</name>
<feature type="domain" description="Ricin B lectin" evidence="2">
    <location>
        <begin position="34"/>
        <end position="173"/>
    </location>
</feature>
<comment type="caution">
    <text evidence="3">The sequence shown here is derived from an EMBL/GenBank/DDBJ whole genome shotgun (WGS) entry which is preliminary data.</text>
</comment>
<dbReference type="Proteomes" id="UP001597097">
    <property type="component" value="Unassembled WGS sequence"/>
</dbReference>
<feature type="signal peptide" evidence="1">
    <location>
        <begin position="1"/>
        <end position="30"/>
    </location>
</feature>
<evidence type="ECO:0000313" key="4">
    <source>
        <dbReference type="Proteomes" id="UP001597097"/>
    </source>
</evidence>
<dbReference type="SMART" id="SM00458">
    <property type="entry name" value="RICIN"/>
    <property type="match status" value="1"/>
</dbReference>
<dbReference type="PROSITE" id="PS50231">
    <property type="entry name" value="RICIN_B_LECTIN"/>
    <property type="match status" value="1"/>
</dbReference>
<protein>
    <submittedName>
        <fullName evidence="3">RICIN domain-containing protein</fullName>
    </submittedName>
</protein>
<dbReference type="RefSeq" id="WP_219537142.1">
    <property type="nucleotide sequence ID" value="NZ_JAHKRM010000035.1"/>
</dbReference>
<gene>
    <name evidence="3" type="ORF">ACFSJ0_27470</name>
</gene>
<evidence type="ECO:0000313" key="3">
    <source>
        <dbReference type="EMBL" id="MFD1540827.1"/>
    </source>
</evidence>
<organism evidence="3 4">
    <name type="scientific">Nonomuraea guangzhouensis</name>
    <dbReference type="NCBI Taxonomy" id="1291555"/>
    <lineage>
        <taxon>Bacteria</taxon>
        <taxon>Bacillati</taxon>
        <taxon>Actinomycetota</taxon>
        <taxon>Actinomycetes</taxon>
        <taxon>Streptosporangiales</taxon>
        <taxon>Streptosporangiaceae</taxon>
        <taxon>Nonomuraea</taxon>
    </lineage>
</organism>
<evidence type="ECO:0000256" key="1">
    <source>
        <dbReference type="SAM" id="SignalP"/>
    </source>
</evidence>
<dbReference type="CDD" id="cd00161">
    <property type="entry name" value="beta-trefoil_Ricin-like"/>
    <property type="match status" value="1"/>
</dbReference>
<sequence>MRHQIGFQRRVLTVLVMFAMALGFPAVAQAKSLSSTALRSNAGVSKCIGLANNGSTANGTPLVIWDCHFHADQIWQGNNDRSIRTLAGSGKCVGLANNGSTANGTPLVIWDCHLHPDQQWRFAALGANLYSIRSFAAGTAKCVGLANNGSTANGTPLVIWDCHLHPDQQWGLPDAPAAFGFAS</sequence>
<dbReference type="EMBL" id="JBHUCM010000019">
    <property type="protein sequence ID" value="MFD1540827.1"/>
    <property type="molecule type" value="Genomic_DNA"/>
</dbReference>
<dbReference type="InterPro" id="IPR000772">
    <property type="entry name" value="Ricin_B_lectin"/>
</dbReference>
<proteinExistence type="predicted"/>
<reference evidence="4" key="1">
    <citation type="journal article" date="2019" name="Int. J. Syst. Evol. Microbiol.">
        <title>The Global Catalogue of Microorganisms (GCM) 10K type strain sequencing project: providing services to taxonomists for standard genome sequencing and annotation.</title>
        <authorList>
            <consortium name="The Broad Institute Genomics Platform"/>
            <consortium name="The Broad Institute Genome Sequencing Center for Infectious Disease"/>
            <person name="Wu L."/>
            <person name="Ma J."/>
        </authorList>
    </citation>
    <scope>NUCLEOTIDE SEQUENCE [LARGE SCALE GENOMIC DNA]</scope>
    <source>
        <strain evidence="4">CGMCC 1.15399</strain>
    </source>
</reference>
<keyword evidence="4" id="KW-1185">Reference proteome</keyword>
<feature type="chain" id="PRO_5045851253" evidence="1">
    <location>
        <begin position="31"/>
        <end position="183"/>
    </location>
</feature>
<evidence type="ECO:0000259" key="2">
    <source>
        <dbReference type="SMART" id="SM00458"/>
    </source>
</evidence>
<keyword evidence="1" id="KW-0732">Signal</keyword>
<accession>A0ABW4GDP5</accession>
<dbReference type="Pfam" id="PF00652">
    <property type="entry name" value="Ricin_B_lectin"/>
    <property type="match status" value="1"/>
</dbReference>